<proteinExistence type="predicted"/>
<protein>
    <recommendedName>
        <fullName evidence="3">Tetratricopeptide repeat protein</fullName>
    </recommendedName>
</protein>
<dbReference type="Proteomes" id="UP000500791">
    <property type="component" value="Chromosome"/>
</dbReference>
<dbReference type="InterPro" id="IPR011990">
    <property type="entry name" value="TPR-like_helical_dom_sf"/>
</dbReference>
<name>A0A6G7VJK0_9RHOB</name>
<gene>
    <name evidence="1" type="ORF">G8E03_04280</name>
</gene>
<dbReference type="SUPFAM" id="SSF48452">
    <property type="entry name" value="TPR-like"/>
    <property type="match status" value="1"/>
</dbReference>
<dbReference type="RefSeq" id="WP_166189034.1">
    <property type="nucleotide sequence ID" value="NZ_CP049811.1"/>
</dbReference>
<dbReference type="KEGG" id="mon:G8E03_04280"/>
<evidence type="ECO:0000313" key="2">
    <source>
        <dbReference type="Proteomes" id="UP000500791"/>
    </source>
</evidence>
<dbReference type="EMBL" id="CP049811">
    <property type="protein sequence ID" value="QIK40046.1"/>
    <property type="molecule type" value="Genomic_DNA"/>
</dbReference>
<reference evidence="1 2" key="1">
    <citation type="submission" date="2020-03" db="EMBL/GenBank/DDBJ databases">
        <title>Complete genome sequence of Monaibacterium sp. ALG8 with diverse plasmids.</title>
        <authorList>
            <person name="Sun C."/>
        </authorList>
    </citation>
    <scope>NUCLEOTIDE SEQUENCE [LARGE SCALE GENOMIC DNA]</scope>
    <source>
        <strain evidence="1 2">ALG8</strain>
    </source>
</reference>
<accession>A0A6G7VJK0</accession>
<sequence>MKRKLAILGTAGVMALSACEPRAPFDPTPQALNAIDSVNLTELMLTTGEPEAAVQFFRSSLADEPDRLDFQRGYAISLTRADRNDEAVIAFERLDEQGNLEDRDRITYAQSLVRLNQWDRAEAQLSLVRGGAEEYRWNQLNAIVADNYERWDAADGFYAKARNLTSQPAPILNNWGVSKMSRGDLVGAARQFSESVRYDPQSFGAKNNLAIARALQGNYALPVVPLSEEERAQIYHNMALVALRQDQPDIARGLLELAVETHPRHFAAAADKLAALQSAVNR</sequence>
<dbReference type="PROSITE" id="PS51257">
    <property type="entry name" value="PROKAR_LIPOPROTEIN"/>
    <property type="match status" value="1"/>
</dbReference>
<dbReference type="AlphaFoldDB" id="A0A6G7VJK0"/>
<keyword evidence="2" id="KW-1185">Reference proteome</keyword>
<evidence type="ECO:0008006" key="3">
    <source>
        <dbReference type="Google" id="ProtNLM"/>
    </source>
</evidence>
<dbReference type="Gene3D" id="1.25.40.10">
    <property type="entry name" value="Tetratricopeptide repeat domain"/>
    <property type="match status" value="2"/>
</dbReference>
<evidence type="ECO:0000313" key="1">
    <source>
        <dbReference type="EMBL" id="QIK40046.1"/>
    </source>
</evidence>
<organism evidence="1 2">
    <name type="scientific">Pontivivens nitratireducens</name>
    <dbReference type="NCBI Taxonomy" id="2758038"/>
    <lineage>
        <taxon>Bacteria</taxon>
        <taxon>Pseudomonadati</taxon>
        <taxon>Pseudomonadota</taxon>
        <taxon>Alphaproteobacteria</taxon>
        <taxon>Rhodobacterales</taxon>
        <taxon>Paracoccaceae</taxon>
        <taxon>Pontivivens</taxon>
    </lineage>
</organism>
<dbReference type="Pfam" id="PF13432">
    <property type="entry name" value="TPR_16"/>
    <property type="match status" value="2"/>
</dbReference>